<gene>
    <name evidence="3" type="ORF">ASCRUDRAFT_79565</name>
</gene>
<sequence>MTVSCASTADKLLFPLKLIRVALLIVFFLLGAFSIVATQFIGIVINFLLTFLFSFLSNFLKLFNENQLDFLKNLKEIWLSFTKKLFIILLVSIMDAISPTNIKITYKYDSSLLPKDTFFTTNDTNDLISNINPFSIFIANHQIYTDWVYLWFILYSGNLSNFIYIMLKDSLSKLLIFGWGMKNYNFIFLSRKWKTDKHTLLNSFNLLNFKSDKKNGNFPYSLVLFPEGTNYSDNRKVVSNNYCQKNNHPNMNNVLYPRITGLRFTLRNLYKTSNYLYDFTIAYSDIKKNQFPEKIYTLSNTYIHGNGPKQVNLFLKIHEINRIPGLNLNTPFESPEDELKHSKIFEEWLVKIWDEKDQLLENFYENSSYILNEKISDLNNTDQLKELNFAEKNNYKVSLLSQ</sequence>
<dbReference type="FunCoup" id="A0A1D2VN29">
    <property type="interactions" value="324"/>
</dbReference>
<dbReference type="PANTHER" id="PTHR10983:SF70">
    <property type="entry name" value="PROTEIN MUM3"/>
    <property type="match status" value="1"/>
</dbReference>
<feature type="domain" description="Phospholipid/glycerol acyltransferase" evidence="2">
    <location>
        <begin position="135"/>
        <end position="263"/>
    </location>
</feature>
<keyword evidence="4" id="KW-1185">Reference proteome</keyword>
<organism evidence="3 4">
    <name type="scientific">Ascoidea rubescens DSM 1968</name>
    <dbReference type="NCBI Taxonomy" id="1344418"/>
    <lineage>
        <taxon>Eukaryota</taxon>
        <taxon>Fungi</taxon>
        <taxon>Dikarya</taxon>
        <taxon>Ascomycota</taxon>
        <taxon>Saccharomycotina</taxon>
        <taxon>Saccharomycetes</taxon>
        <taxon>Ascoideaceae</taxon>
        <taxon>Ascoidea</taxon>
    </lineage>
</organism>
<keyword evidence="3" id="KW-0012">Acyltransferase</keyword>
<keyword evidence="3" id="KW-0808">Transferase</keyword>
<evidence type="ECO:0000256" key="1">
    <source>
        <dbReference type="SAM" id="Phobius"/>
    </source>
</evidence>
<evidence type="ECO:0000313" key="4">
    <source>
        <dbReference type="Proteomes" id="UP000095038"/>
    </source>
</evidence>
<dbReference type="InParanoid" id="A0A1D2VN29"/>
<dbReference type="SUPFAM" id="SSF69593">
    <property type="entry name" value="Glycerol-3-phosphate (1)-acyltransferase"/>
    <property type="match status" value="1"/>
</dbReference>
<name>A0A1D2VN29_9ASCO</name>
<dbReference type="AlphaFoldDB" id="A0A1D2VN29"/>
<dbReference type="SMART" id="SM00563">
    <property type="entry name" value="PlsC"/>
    <property type="match status" value="1"/>
</dbReference>
<keyword evidence="1" id="KW-1133">Transmembrane helix</keyword>
<dbReference type="GO" id="GO:0005783">
    <property type="term" value="C:endoplasmic reticulum"/>
    <property type="evidence" value="ECO:0007669"/>
    <property type="project" value="TreeGrafter"/>
</dbReference>
<dbReference type="GO" id="GO:0036149">
    <property type="term" value="P:phosphatidylinositol acyl-chain remodeling"/>
    <property type="evidence" value="ECO:0007669"/>
    <property type="project" value="TreeGrafter"/>
</dbReference>
<dbReference type="RefSeq" id="XP_020049262.1">
    <property type="nucleotide sequence ID" value="XM_020194395.1"/>
</dbReference>
<keyword evidence="1" id="KW-0472">Membrane</keyword>
<dbReference type="STRING" id="1344418.A0A1D2VN29"/>
<dbReference type="OrthoDB" id="189226at2759"/>
<evidence type="ECO:0000313" key="3">
    <source>
        <dbReference type="EMBL" id="ODV62955.1"/>
    </source>
</evidence>
<proteinExistence type="predicted"/>
<dbReference type="InterPro" id="IPR002123">
    <property type="entry name" value="Plipid/glycerol_acylTrfase"/>
</dbReference>
<reference evidence="4" key="1">
    <citation type="submission" date="2016-05" db="EMBL/GenBank/DDBJ databases">
        <title>Comparative genomics of biotechnologically important yeasts.</title>
        <authorList>
            <consortium name="DOE Joint Genome Institute"/>
            <person name="Riley R."/>
            <person name="Haridas S."/>
            <person name="Wolfe K.H."/>
            <person name="Lopes M.R."/>
            <person name="Hittinger C.T."/>
            <person name="Goker M."/>
            <person name="Salamov A."/>
            <person name="Wisecaver J."/>
            <person name="Long T.M."/>
            <person name="Aerts A.L."/>
            <person name="Barry K."/>
            <person name="Choi C."/>
            <person name="Clum A."/>
            <person name="Coughlan A.Y."/>
            <person name="Deshpande S."/>
            <person name="Douglass A.P."/>
            <person name="Hanson S.J."/>
            <person name="Klenk H.-P."/>
            <person name="Labutti K."/>
            <person name="Lapidus A."/>
            <person name="Lindquist E."/>
            <person name="Lipzen A."/>
            <person name="Meier-Kolthoff J.P."/>
            <person name="Ohm R.A."/>
            <person name="Otillar R.P."/>
            <person name="Pangilinan J."/>
            <person name="Peng Y."/>
            <person name="Rokas A."/>
            <person name="Rosa C.A."/>
            <person name="Scheuner C."/>
            <person name="Sibirny A.A."/>
            <person name="Slot J.C."/>
            <person name="Stielow J.B."/>
            <person name="Sun H."/>
            <person name="Kurtzman C.P."/>
            <person name="Blackwell M."/>
            <person name="Grigoriev I.V."/>
            <person name="Jeffries T.W."/>
        </authorList>
    </citation>
    <scope>NUCLEOTIDE SEQUENCE [LARGE SCALE GENOMIC DNA]</scope>
    <source>
        <strain evidence="4">DSM 1968</strain>
    </source>
</reference>
<feature type="transmembrane region" description="Helical" evidence="1">
    <location>
        <begin position="43"/>
        <end position="64"/>
    </location>
</feature>
<dbReference type="Pfam" id="PF01553">
    <property type="entry name" value="Acyltransferase"/>
    <property type="match status" value="1"/>
</dbReference>
<evidence type="ECO:0000259" key="2">
    <source>
        <dbReference type="SMART" id="SM00563"/>
    </source>
</evidence>
<feature type="transmembrane region" description="Helical" evidence="1">
    <location>
        <begin position="18"/>
        <end position="37"/>
    </location>
</feature>
<dbReference type="GO" id="GO:0016746">
    <property type="term" value="F:acyltransferase activity"/>
    <property type="evidence" value="ECO:0007669"/>
    <property type="project" value="UniProtKB-KW"/>
</dbReference>
<keyword evidence="1" id="KW-0812">Transmembrane</keyword>
<protein>
    <submittedName>
        <fullName evidence="3">Acyltransferase-domain-containing protein</fullName>
    </submittedName>
</protein>
<dbReference type="PANTHER" id="PTHR10983">
    <property type="entry name" value="1-ACYLGLYCEROL-3-PHOSPHATE ACYLTRANSFERASE-RELATED"/>
    <property type="match status" value="1"/>
</dbReference>
<dbReference type="CDD" id="cd07990">
    <property type="entry name" value="LPLAT_LCLAT1-like"/>
    <property type="match status" value="1"/>
</dbReference>
<feature type="transmembrane region" description="Helical" evidence="1">
    <location>
        <begin position="147"/>
        <end position="167"/>
    </location>
</feature>
<accession>A0A1D2VN29</accession>
<dbReference type="EMBL" id="KV454476">
    <property type="protein sequence ID" value="ODV62955.1"/>
    <property type="molecule type" value="Genomic_DNA"/>
</dbReference>
<dbReference type="GeneID" id="30968031"/>
<dbReference type="Proteomes" id="UP000095038">
    <property type="component" value="Unassembled WGS sequence"/>
</dbReference>